<comment type="caution">
    <text evidence="1">The sequence shown here is derived from an EMBL/GenBank/DDBJ whole genome shotgun (WGS) entry which is preliminary data.</text>
</comment>
<dbReference type="InterPro" id="IPR002636">
    <property type="entry name" value="DUF29"/>
</dbReference>
<reference evidence="1 2" key="1">
    <citation type="submission" date="2019-03" db="EMBL/GenBank/DDBJ databases">
        <title>Draft Genome Sequence of Duganella callidus sp. nov., a Novel Duganella Species Isolated from Cultivated Soil.</title>
        <authorList>
            <person name="Raths R."/>
            <person name="Peta V."/>
            <person name="Bucking H."/>
        </authorList>
    </citation>
    <scope>NUCLEOTIDE SEQUENCE [LARGE SCALE GENOMIC DNA]</scope>
    <source>
        <strain evidence="1 2">DN04</strain>
    </source>
</reference>
<dbReference type="AlphaFoldDB" id="A0A4Y9S104"/>
<name>A0A4Y9S104_9BURK</name>
<accession>A0A4Y9S104</accession>
<dbReference type="EMBL" id="SPVG01000260">
    <property type="protein sequence ID" value="TFW14952.1"/>
    <property type="molecule type" value="Genomic_DNA"/>
</dbReference>
<gene>
    <name evidence="1" type="ORF">E4L98_27135</name>
</gene>
<organism evidence="1 2">
    <name type="scientific">Duganella callida</name>
    <dbReference type="NCBI Taxonomy" id="2561932"/>
    <lineage>
        <taxon>Bacteria</taxon>
        <taxon>Pseudomonadati</taxon>
        <taxon>Pseudomonadota</taxon>
        <taxon>Betaproteobacteria</taxon>
        <taxon>Burkholderiales</taxon>
        <taxon>Oxalobacteraceae</taxon>
        <taxon>Telluria group</taxon>
        <taxon>Duganella</taxon>
    </lineage>
</organism>
<dbReference type="Pfam" id="PF01724">
    <property type="entry name" value="DUF29"/>
    <property type="match status" value="1"/>
</dbReference>
<dbReference type="OrthoDB" id="425753at2"/>
<evidence type="ECO:0000313" key="1">
    <source>
        <dbReference type="EMBL" id="TFW14952.1"/>
    </source>
</evidence>
<dbReference type="Proteomes" id="UP000297729">
    <property type="component" value="Unassembled WGS sequence"/>
</dbReference>
<sequence length="155" mass="18096">MDDHINSLYETDALIWTETQIALLRAGKFDQLDLENIISELGYQVRKDKREVASRLRRLVHHLLKYQFQPARVCNSWRQTIETQRQQIMMVLDDMPSLRRQLGDYAARVYPKAVRDAARETYLPVSAFPKAMPYSIEQILDEDFLPAPSKKAVDT</sequence>
<dbReference type="PANTHER" id="PTHR34235">
    <property type="entry name" value="SLR1203 PROTEIN-RELATED"/>
    <property type="match status" value="1"/>
</dbReference>
<proteinExistence type="predicted"/>
<evidence type="ECO:0000313" key="2">
    <source>
        <dbReference type="Proteomes" id="UP000297729"/>
    </source>
</evidence>
<dbReference type="Gene3D" id="1.20.1220.20">
    <property type="entry name" value="Uncharcterised protein PF01724"/>
    <property type="match status" value="1"/>
</dbReference>
<protein>
    <submittedName>
        <fullName evidence="1">DUF29 domain-containing protein</fullName>
    </submittedName>
</protein>
<keyword evidence="2" id="KW-1185">Reference proteome</keyword>
<dbReference type="RefSeq" id="WP_135204652.1">
    <property type="nucleotide sequence ID" value="NZ_SPVG01000260.1"/>
</dbReference>